<protein>
    <submittedName>
        <fullName evidence="1">Uncharacterized protein</fullName>
    </submittedName>
</protein>
<sequence>MPYRLNPLYKPRIGRQNKLVFIVEKGIGPAFWLEDKDGTRLIDFFMHMHACTAHKTQLPDPSRTEAQNFSAHQLCGPKYRPI</sequence>
<dbReference type="Gramene" id="OB06G25480.1">
    <property type="protein sequence ID" value="OB06G25480.1"/>
    <property type="gene ID" value="OB06G25480"/>
</dbReference>
<reference evidence="1" key="1">
    <citation type="journal article" date="2013" name="Nat. Commun.">
        <title>Whole-genome sequencing of Oryza brachyantha reveals mechanisms underlying Oryza genome evolution.</title>
        <authorList>
            <person name="Chen J."/>
            <person name="Huang Q."/>
            <person name="Gao D."/>
            <person name="Wang J."/>
            <person name="Lang Y."/>
            <person name="Liu T."/>
            <person name="Li B."/>
            <person name="Bai Z."/>
            <person name="Luis Goicoechea J."/>
            <person name="Liang C."/>
            <person name="Chen C."/>
            <person name="Zhang W."/>
            <person name="Sun S."/>
            <person name="Liao Y."/>
            <person name="Zhang X."/>
            <person name="Yang L."/>
            <person name="Song C."/>
            <person name="Wang M."/>
            <person name="Shi J."/>
            <person name="Liu G."/>
            <person name="Liu J."/>
            <person name="Zhou H."/>
            <person name="Zhou W."/>
            <person name="Yu Q."/>
            <person name="An N."/>
            <person name="Chen Y."/>
            <person name="Cai Q."/>
            <person name="Wang B."/>
            <person name="Liu B."/>
            <person name="Min J."/>
            <person name="Huang Y."/>
            <person name="Wu H."/>
            <person name="Li Z."/>
            <person name="Zhang Y."/>
            <person name="Yin Y."/>
            <person name="Song W."/>
            <person name="Jiang J."/>
            <person name="Jackson S.A."/>
            <person name="Wing R.A."/>
            <person name="Wang J."/>
            <person name="Chen M."/>
        </authorList>
    </citation>
    <scope>NUCLEOTIDE SEQUENCE [LARGE SCALE GENOMIC DNA]</scope>
    <source>
        <strain evidence="1">cv. IRGC 101232</strain>
    </source>
</reference>
<organism evidence="1">
    <name type="scientific">Oryza brachyantha</name>
    <name type="common">malo sina</name>
    <dbReference type="NCBI Taxonomy" id="4533"/>
    <lineage>
        <taxon>Eukaryota</taxon>
        <taxon>Viridiplantae</taxon>
        <taxon>Streptophyta</taxon>
        <taxon>Embryophyta</taxon>
        <taxon>Tracheophyta</taxon>
        <taxon>Spermatophyta</taxon>
        <taxon>Magnoliopsida</taxon>
        <taxon>Liliopsida</taxon>
        <taxon>Poales</taxon>
        <taxon>Poaceae</taxon>
        <taxon>BOP clade</taxon>
        <taxon>Oryzoideae</taxon>
        <taxon>Oryzeae</taxon>
        <taxon>Oryzinae</taxon>
        <taxon>Oryza</taxon>
    </lineage>
</organism>
<dbReference type="HOGENOM" id="CLU_2562015_0_0_1"/>
<proteinExistence type="predicted"/>
<dbReference type="EnsemblPlants" id="OB06G25480.1">
    <property type="protein sequence ID" value="OB06G25480.1"/>
    <property type="gene ID" value="OB06G25480"/>
</dbReference>
<dbReference type="AlphaFoldDB" id="J3MEV4"/>
<reference evidence="1" key="2">
    <citation type="submission" date="2013-04" db="UniProtKB">
        <authorList>
            <consortium name="EnsemblPlants"/>
        </authorList>
    </citation>
    <scope>IDENTIFICATION</scope>
</reference>
<keyword evidence="2" id="KW-1185">Reference proteome</keyword>
<evidence type="ECO:0000313" key="2">
    <source>
        <dbReference type="Proteomes" id="UP000006038"/>
    </source>
</evidence>
<dbReference type="Proteomes" id="UP000006038">
    <property type="component" value="Chromosome 6"/>
</dbReference>
<accession>J3MEV4</accession>
<evidence type="ECO:0000313" key="1">
    <source>
        <dbReference type="EnsemblPlants" id="OB06G25480.1"/>
    </source>
</evidence>
<name>J3MEV4_ORYBR</name>